<feature type="region of interest" description="Disordered" evidence="1">
    <location>
        <begin position="169"/>
        <end position="188"/>
    </location>
</feature>
<feature type="compositionally biased region" description="Basic residues" evidence="1">
    <location>
        <begin position="906"/>
        <end position="915"/>
    </location>
</feature>
<feature type="region of interest" description="Disordered" evidence="1">
    <location>
        <begin position="1181"/>
        <end position="1206"/>
    </location>
</feature>
<evidence type="ECO:0000313" key="2">
    <source>
        <dbReference type="EMBL" id="CAB3246425.1"/>
    </source>
</evidence>
<comment type="caution">
    <text evidence="2">The sequence shown here is derived from an EMBL/GenBank/DDBJ whole genome shotgun (WGS) entry which is preliminary data.</text>
</comment>
<feature type="region of interest" description="Disordered" evidence="1">
    <location>
        <begin position="1"/>
        <end position="47"/>
    </location>
</feature>
<proteinExistence type="predicted"/>
<feature type="compositionally biased region" description="Pro residues" evidence="1">
    <location>
        <begin position="1105"/>
        <end position="1115"/>
    </location>
</feature>
<gene>
    <name evidence="2" type="ORF">APLA_LOCUS11514</name>
</gene>
<evidence type="ECO:0000313" key="3">
    <source>
        <dbReference type="Proteomes" id="UP000494256"/>
    </source>
</evidence>
<feature type="compositionally biased region" description="Basic and acidic residues" evidence="1">
    <location>
        <begin position="1059"/>
        <end position="1069"/>
    </location>
</feature>
<sequence length="1311" mass="144735">MAPPPEYDKEPKAPDKSASSISTEDSKLLHNLVNEQHTNSDHKSTNTVTAVEVENKKHIETLDDGQLKALLDEAINYKNPKDREGKSDIFKELLEKAEQETDEQACEAAARTLSGCRSTRRGGRRGPPLPHSNSLQDLVAALAAEPPRKHHVRHHPPPHAPQPNVSARAIHGGSLPSGVDTSSLSEEPARGAGYLATVRCVNPPPLAERRVSASDANTPAEMELLNRRSKPMFPMTYTARATLEIGSGAVCSGRAVTTTTSSNQVRTTTTSATTPATTIACQVPDSDPQMKLMNALCPRSDTDQGGCEQIPEVKVQLNIKEKETESASTSDLKGKTNIPRGPKEPETNVNKKEECLREFPKSDIKPVKGKPYSQKPPKSWVDNVDNWYKTLSVNYPEPLKIIYHDSNKVNKQYKINEVTVDQSSNYTQKKISDSQPAIQEIISAEDKHMSQEQCTFEIKKSASYSSKLLKIKESNNHVNNQNSEEFSLSNCRTDFEKDIIKGKMKIMMKKKKKHDLVAPTLCDINPRNIRPMSIGSPKKHLKTDPVASKKIVELPDNPVDINSNSVDICTENANAAAGSNQVSKCPPGCCKTTKKREQLKELTDMFKKLSNYASADIELKDMQSDQRHKNKNNSFSKYVALQQKLLLEIESLQDEITNHEQVHDVTTDSNMRENKTNLQVHIPTDVKQKESLQLVPLTSISEETCEGVVQTCHVEENPVNNESEISNELSNNAYVLLTLPSSNNTEYYASEITSKPKTGKKKDNLSLASSHANKKEEILNKNILKVLLFENLFKNNSNEKSVTPEVSAITNHEVDSAISFSCITTPEVVASCNTTSSTSQAAVAVDPKPRSVISSSFNGLPLSRPNYGSMGTAASDDYKVLVAYKSIDENGNSVQGFSSPLSGSSQHKKPRRKKSSKNETVIDCQQIDGYQGDKDVNELLRFIESNADNGRGAKLSRVKHKDDSDDKTGKKRSSERRKDKESKIKRASSLEELSRTKIEDLTDATEGSLRGEKKDRREHAPAKQERRSWGDDAREPLEPAPSELTDFQTVTKKRKPRRRADESERDPPRRARPPSPRARRESAPPSDRSNDSNDDLDSVHSLPDAPRPPPAPALPAPHASYAEIARTRHNIPDLIESCNFYAEGEGAPRPETAPPGDADGYPALDARAAAARRRDLKAAAVSLRRDRKERAAPAAEGARAPDCPAPDVVADRRPPVILLDSAVRPRDMDGVTFGFDINEQLLSGPARRPRCDLLRDALAAAVPVRAAAALRYVPPDAPHDTHHLCQIVDYVGAAWEDVLRCGNGKVRYFNE</sequence>
<name>A0A8S1AP64_ARCPL</name>
<evidence type="ECO:0000256" key="1">
    <source>
        <dbReference type="SAM" id="MobiDB-lite"/>
    </source>
</evidence>
<feature type="compositionally biased region" description="Basic and acidic residues" evidence="1">
    <location>
        <begin position="976"/>
        <end position="1000"/>
    </location>
</feature>
<feature type="region of interest" description="Disordered" evidence="1">
    <location>
        <begin position="322"/>
        <end position="348"/>
    </location>
</feature>
<feature type="region of interest" description="Disordered" evidence="1">
    <location>
        <begin position="951"/>
        <end position="1127"/>
    </location>
</feature>
<organism evidence="2 3">
    <name type="scientific">Arctia plantaginis</name>
    <name type="common">Wood tiger moth</name>
    <name type="synonym">Phalaena plantaginis</name>
    <dbReference type="NCBI Taxonomy" id="874455"/>
    <lineage>
        <taxon>Eukaryota</taxon>
        <taxon>Metazoa</taxon>
        <taxon>Ecdysozoa</taxon>
        <taxon>Arthropoda</taxon>
        <taxon>Hexapoda</taxon>
        <taxon>Insecta</taxon>
        <taxon>Pterygota</taxon>
        <taxon>Neoptera</taxon>
        <taxon>Endopterygota</taxon>
        <taxon>Lepidoptera</taxon>
        <taxon>Glossata</taxon>
        <taxon>Ditrysia</taxon>
        <taxon>Noctuoidea</taxon>
        <taxon>Erebidae</taxon>
        <taxon>Arctiinae</taxon>
        <taxon>Arctia</taxon>
    </lineage>
</organism>
<feature type="compositionally biased region" description="Basic and acidic residues" evidence="1">
    <location>
        <begin position="1"/>
        <end position="15"/>
    </location>
</feature>
<feature type="compositionally biased region" description="Basic and acidic residues" evidence="1">
    <location>
        <begin position="1009"/>
        <end position="1037"/>
    </location>
</feature>
<feature type="compositionally biased region" description="Polar residues" evidence="1">
    <location>
        <begin position="892"/>
        <end position="905"/>
    </location>
</feature>
<dbReference type="OrthoDB" id="76862at2759"/>
<feature type="region of interest" description="Disordered" evidence="1">
    <location>
        <begin position="1143"/>
        <end position="1162"/>
    </location>
</feature>
<feature type="region of interest" description="Disordered" evidence="1">
    <location>
        <begin position="892"/>
        <end position="926"/>
    </location>
</feature>
<dbReference type="EMBL" id="CADEBD010000327">
    <property type="protein sequence ID" value="CAB3246425.1"/>
    <property type="molecule type" value="Genomic_DNA"/>
</dbReference>
<accession>A0A8S1AP64</accession>
<feature type="compositionally biased region" description="Basic and acidic residues" evidence="1">
    <location>
        <begin position="1181"/>
        <end position="1191"/>
    </location>
</feature>
<protein>
    <submittedName>
        <fullName evidence="2">Uncharacterized protein</fullName>
    </submittedName>
</protein>
<feature type="compositionally biased region" description="Low complexity" evidence="1">
    <location>
        <begin position="1192"/>
        <end position="1201"/>
    </location>
</feature>
<reference evidence="2 3" key="1">
    <citation type="submission" date="2020-04" db="EMBL/GenBank/DDBJ databases">
        <authorList>
            <person name="Wallbank WR R."/>
            <person name="Pardo Diaz C."/>
            <person name="Kozak K."/>
            <person name="Martin S."/>
            <person name="Jiggins C."/>
            <person name="Moest M."/>
            <person name="Warren A I."/>
            <person name="Byers J.R.P. K."/>
            <person name="Montejo-Kovacevich G."/>
            <person name="Yen C E."/>
        </authorList>
    </citation>
    <scope>NUCLEOTIDE SEQUENCE [LARGE SCALE GENOMIC DNA]</scope>
</reference>
<dbReference type="Proteomes" id="UP000494256">
    <property type="component" value="Unassembled WGS sequence"/>
</dbReference>